<accession>A0A414AX10</accession>
<feature type="transmembrane region" description="Helical" evidence="1">
    <location>
        <begin position="241"/>
        <end position="265"/>
    </location>
</feature>
<evidence type="ECO:0000256" key="1">
    <source>
        <dbReference type="SAM" id="Phobius"/>
    </source>
</evidence>
<dbReference type="Proteomes" id="UP000283975">
    <property type="component" value="Unassembled WGS sequence"/>
</dbReference>
<feature type="transmembrane region" description="Helical" evidence="1">
    <location>
        <begin position="347"/>
        <end position="374"/>
    </location>
</feature>
<feature type="transmembrane region" description="Helical" evidence="1">
    <location>
        <begin position="28"/>
        <end position="46"/>
    </location>
</feature>
<feature type="transmembrane region" description="Helical" evidence="1">
    <location>
        <begin position="58"/>
        <end position="80"/>
    </location>
</feature>
<sequence length="457" mass="52045">MLVILILVLLVILWVAYNISHKELSAPAFIFVAPFILMCAIALAFSNMWDFELHWNTFLVIFIGNIAFVLGCAFGDRIAIGKTFHYGTYCTAENVRVVKSWKYILLLLLQVVCYSVKLMYIMRFGTSHGVANTISVCLVYYNNTVKFTTNETISFPSWLSLGLDISTVFGFVCACFLAQQLVLRKKEKKNLILLLVNFVLAIVGGVTSGGRGGSVQVIIAFIMAYLVLYQRKFEWKKSIPFKTILFVVIACVGIVALFCASVTWVGRYEVHLFGRYIANYCGAQIFNLNYWLNNNPEFSRFFGQQTFYPIIEKFASILGISEWADYHVGVDSVYAAGYSTGNVFTTFYSYIMDCGYVGIVIMPIIFGIFSQMVYKFARKSPSKYPINAGMIFYCMIAYSIAFSFFGDKFGSLVFTFNMMKRIIILIVLSFFLYYFDIRGLKIVIRKSDVLSRIRIKM</sequence>
<dbReference type="AlphaFoldDB" id="A0A414AX10"/>
<feature type="transmembrane region" description="Helical" evidence="1">
    <location>
        <begin position="100"/>
        <end position="120"/>
    </location>
</feature>
<dbReference type="RefSeq" id="WP_119204874.1">
    <property type="nucleotide sequence ID" value="NZ_JAJCIN010000001.1"/>
</dbReference>
<feature type="transmembrane region" description="Helical" evidence="1">
    <location>
        <begin position="213"/>
        <end position="229"/>
    </location>
</feature>
<keyword evidence="1" id="KW-1133">Transmembrane helix</keyword>
<evidence type="ECO:0000313" key="2">
    <source>
        <dbReference type="EMBL" id="RHC56516.1"/>
    </source>
</evidence>
<feature type="transmembrane region" description="Helical" evidence="1">
    <location>
        <begin position="386"/>
        <end position="406"/>
    </location>
</feature>
<keyword evidence="1" id="KW-0812">Transmembrane</keyword>
<organism evidence="2 3">
    <name type="scientific">Enterocloster bolteae</name>
    <dbReference type="NCBI Taxonomy" id="208479"/>
    <lineage>
        <taxon>Bacteria</taxon>
        <taxon>Bacillati</taxon>
        <taxon>Bacillota</taxon>
        <taxon>Clostridia</taxon>
        <taxon>Lachnospirales</taxon>
        <taxon>Lachnospiraceae</taxon>
        <taxon>Enterocloster</taxon>
    </lineage>
</organism>
<protein>
    <submittedName>
        <fullName evidence="2">Oligosaccharide repeat unit polymerase</fullName>
    </submittedName>
</protein>
<evidence type="ECO:0000313" key="3">
    <source>
        <dbReference type="Proteomes" id="UP000283975"/>
    </source>
</evidence>
<feature type="transmembrane region" description="Helical" evidence="1">
    <location>
        <begin position="190"/>
        <end position="207"/>
    </location>
</feature>
<reference evidence="2 3" key="1">
    <citation type="submission" date="2018-08" db="EMBL/GenBank/DDBJ databases">
        <title>A genome reference for cultivated species of the human gut microbiota.</title>
        <authorList>
            <person name="Zou Y."/>
            <person name="Xue W."/>
            <person name="Luo G."/>
        </authorList>
    </citation>
    <scope>NUCLEOTIDE SEQUENCE [LARGE SCALE GENOMIC DNA]</scope>
    <source>
        <strain evidence="2 3">AM35-14</strain>
    </source>
</reference>
<dbReference type="EMBL" id="QSHZ01000008">
    <property type="protein sequence ID" value="RHC56516.1"/>
    <property type="molecule type" value="Genomic_DNA"/>
</dbReference>
<proteinExistence type="predicted"/>
<gene>
    <name evidence="2" type="ORF">DW839_09290</name>
</gene>
<comment type="caution">
    <text evidence="2">The sequence shown here is derived from an EMBL/GenBank/DDBJ whole genome shotgun (WGS) entry which is preliminary data.</text>
</comment>
<dbReference type="NCBIfam" id="TIGR04370">
    <property type="entry name" value="glyco_rpt_poly"/>
    <property type="match status" value="1"/>
</dbReference>
<name>A0A414AX10_9FIRM</name>
<feature type="transmembrane region" description="Helical" evidence="1">
    <location>
        <begin position="155"/>
        <end position="178"/>
    </location>
</feature>
<feature type="transmembrane region" description="Helical" evidence="1">
    <location>
        <begin position="418"/>
        <end position="435"/>
    </location>
</feature>
<keyword evidence="1" id="KW-0472">Membrane</keyword>